<feature type="transmembrane region" description="Helical" evidence="6">
    <location>
        <begin position="23"/>
        <end position="41"/>
    </location>
</feature>
<feature type="transmembrane region" description="Helical" evidence="6">
    <location>
        <begin position="554"/>
        <end position="575"/>
    </location>
</feature>
<accession>A0A6J7EBC9</accession>
<feature type="transmembrane region" description="Helical" evidence="6">
    <location>
        <begin position="286"/>
        <end position="311"/>
    </location>
</feature>
<feature type="transmembrane region" description="Helical" evidence="6">
    <location>
        <begin position="317"/>
        <end position="340"/>
    </location>
</feature>
<dbReference type="GO" id="GO:0005886">
    <property type="term" value="C:plasma membrane"/>
    <property type="evidence" value="ECO:0007669"/>
    <property type="project" value="UniProtKB-SubCell"/>
</dbReference>
<feature type="transmembrane region" description="Helical" evidence="6">
    <location>
        <begin position="636"/>
        <end position="658"/>
    </location>
</feature>
<dbReference type="PANTHER" id="PTHR33406:SF11">
    <property type="entry name" value="MEMBRANE PROTEIN SCO6666-RELATED"/>
    <property type="match status" value="1"/>
</dbReference>
<keyword evidence="4 6" id="KW-1133">Transmembrane helix</keyword>
<feature type="transmembrane region" description="Helical" evidence="6">
    <location>
        <begin position="528"/>
        <end position="547"/>
    </location>
</feature>
<dbReference type="EMBL" id="CAFBLU010000018">
    <property type="protein sequence ID" value="CAB4877829.1"/>
    <property type="molecule type" value="Genomic_DNA"/>
</dbReference>
<name>A0A6J7EBC9_9ZZZZ</name>
<comment type="subcellular location">
    <subcellularLocation>
        <location evidence="1">Cell membrane</location>
        <topology evidence="1">Multi-pass membrane protein</topology>
    </subcellularLocation>
</comment>
<feature type="domain" description="SSD" evidence="7">
    <location>
        <begin position="210"/>
        <end position="336"/>
    </location>
</feature>
<dbReference type="PROSITE" id="PS50156">
    <property type="entry name" value="SSD"/>
    <property type="match status" value="1"/>
</dbReference>
<organism evidence="8">
    <name type="scientific">freshwater metagenome</name>
    <dbReference type="NCBI Taxonomy" id="449393"/>
    <lineage>
        <taxon>unclassified sequences</taxon>
        <taxon>metagenomes</taxon>
        <taxon>ecological metagenomes</taxon>
    </lineage>
</organism>
<evidence type="ECO:0000256" key="5">
    <source>
        <dbReference type="ARBA" id="ARBA00023136"/>
    </source>
</evidence>
<feature type="transmembrane region" description="Helical" evidence="6">
    <location>
        <begin position="595"/>
        <end position="615"/>
    </location>
</feature>
<feature type="transmembrane region" description="Helical" evidence="6">
    <location>
        <begin position="213"/>
        <end position="231"/>
    </location>
</feature>
<sequence>MAWPAEGVTLPRLARFCIRHRRLVVLAWVGLLVAVIGIGAAKPAVYANDIKIPGSQAQAAADILSKAMPAQSGDRSQIVFAVKTGQVTDPKVAARVEAMLGDVAKLPHVATVVSPYSKTGRGQISKDGRVAFAVLDFDQLGQKLPKAGIQKVIDTAKAAGGNGLQVELGGQAIALTERQPPAATEAIGLLAAIIILLLTFGSVVAMGLPVVTALFGLGVGISLLGLLSHLLDTADFAPQLAGMIGLGVGIDYSLFIVSRFRDAYANNGGDHHGAIVESMNTAGRSVLFAGMTVVIAILGMVLLGISFLYGVAIATSMVVLVTMLAALTLTPALLGFNVFGGRIGRGRVKRRGAEREGQMWARWADVVVRHRWICAIGGTAVLVALTIPAFGMRQMHNDAGNDGPDQTTRKAYDLLATGFGPGFNGPMQIVVTLPKDGKEKALAQVDSGLKAVPGIAQVTVMPISKDRSTGVLVAYPQSSPQSEQTTALVESLRKDVTPKLAQQTGTQILVGGFTPATVDLANVFSSKLPMFIIVVVLLSALLLMLVFRSILVPVKAAIMNLLSIGAALGVVTLVFQEGWGASLFGIEPGPIEPFLPVMMFAIIFGLSMDYEVFIVSRIREEWTISNDPRAAVRQGLAATGRVVTAAATIMVCVFGSFMFGGDKIIMMFGVGLATAVFLDAFLIRVILLPAIMDLAANATWWLPKWLDRLLPNVGIEGRSVETEKEVVTP</sequence>
<dbReference type="AlphaFoldDB" id="A0A6J7EBC9"/>
<dbReference type="Pfam" id="PF03176">
    <property type="entry name" value="MMPL"/>
    <property type="match status" value="2"/>
</dbReference>
<gene>
    <name evidence="8" type="ORF">UFOPK3444_01129</name>
</gene>
<protein>
    <submittedName>
        <fullName evidence="8">Unannotated protein</fullName>
    </submittedName>
</protein>
<evidence type="ECO:0000256" key="1">
    <source>
        <dbReference type="ARBA" id="ARBA00004651"/>
    </source>
</evidence>
<evidence type="ECO:0000256" key="6">
    <source>
        <dbReference type="SAM" id="Phobius"/>
    </source>
</evidence>
<reference evidence="8" key="1">
    <citation type="submission" date="2020-05" db="EMBL/GenBank/DDBJ databases">
        <authorList>
            <person name="Chiriac C."/>
            <person name="Salcher M."/>
            <person name="Ghai R."/>
            <person name="Kavagutti S V."/>
        </authorList>
    </citation>
    <scope>NUCLEOTIDE SEQUENCE</scope>
</reference>
<proteinExistence type="predicted"/>
<evidence type="ECO:0000256" key="4">
    <source>
        <dbReference type="ARBA" id="ARBA00022989"/>
    </source>
</evidence>
<dbReference type="Gene3D" id="1.20.1640.10">
    <property type="entry name" value="Multidrug efflux transporter AcrB transmembrane domain"/>
    <property type="match status" value="2"/>
</dbReference>
<feature type="transmembrane region" description="Helical" evidence="6">
    <location>
        <begin position="664"/>
        <end position="687"/>
    </location>
</feature>
<evidence type="ECO:0000256" key="2">
    <source>
        <dbReference type="ARBA" id="ARBA00022475"/>
    </source>
</evidence>
<keyword evidence="3 6" id="KW-0812">Transmembrane</keyword>
<feature type="transmembrane region" description="Helical" evidence="6">
    <location>
        <begin position="372"/>
        <end position="391"/>
    </location>
</feature>
<evidence type="ECO:0000259" key="7">
    <source>
        <dbReference type="PROSITE" id="PS50156"/>
    </source>
</evidence>
<dbReference type="SUPFAM" id="SSF82866">
    <property type="entry name" value="Multidrug efflux transporter AcrB transmembrane domain"/>
    <property type="match status" value="2"/>
</dbReference>
<feature type="transmembrane region" description="Helical" evidence="6">
    <location>
        <begin position="186"/>
        <end position="206"/>
    </location>
</feature>
<dbReference type="InterPro" id="IPR004869">
    <property type="entry name" value="MMPL_dom"/>
</dbReference>
<dbReference type="InterPro" id="IPR000731">
    <property type="entry name" value="SSD"/>
</dbReference>
<dbReference type="PANTHER" id="PTHR33406">
    <property type="entry name" value="MEMBRANE PROTEIN MJ1562-RELATED"/>
    <property type="match status" value="1"/>
</dbReference>
<evidence type="ECO:0000256" key="3">
    <source>
        <dbReference type="ARBA" id="ARBA00022692"/>
    </source>
</evidence>
<feature type="transmembrane region" description="Helical" evidence="6">
    <location>
        <begin position="237"/>
        <end position="257"/>
    </location>
</feature>
<keyword evidence="5 6" id="KW-0472">Membrane</keyword>
<evidence type="ECO:0000313" key="8">
    <source>
        <dbReference type="EMBL" id="CAB4877829.1"/>
    </source>
</evidence>
<keyword evidence="2" id="KW-1003">Cell membrane</keyword>
<dbReference type="InterPro" id="IPR050545">
    <property type="entry name" value="Mycobact_MmpL"/>
</dbReference>